<evidence type="ECO:0000313" key="2">
    <source>
        <dbReference type="EMBL" id="RJF81410.1"/>
    </source>
</evidence>
<reference evidence="2 3" key="1">
    <citation type="submission" date="2018-09" db="EMBL/GenBank/DDBJ databases">
        <authorList>
            <person name="Zhu H."/>
        </authorList>
    </citation>
    <scope>NUCLEOTIDE SEQUENCE [LARGE SCALE GENOMIC DNA]</scope>
    <source>
        <strain evidence="2 3">K2W22B-5</strain>
    </source>
</reference>
<accession>A0A418VW80</accession>
<evidence type="ECO:0000256" key="1">
    <source>
        <dbReference type="SAM" id="SignalP"/>
    </source>
</evidence>
<dbReference type="EMBL" id="QYUL01000002">
    <property type="protein sequence ID" value="RJF81410.1"/>
    <property type="molecule type" value="Genomic_DNA"/>
</dbReference>
<name>A0A418VW80_9PROT</name>
<keyword evidence="1" id="KW-0732">Signal</keyword>
<dbReference type="OrthoDB" id="8479681at2"/>
<feature type="signal peptide" evidence="1">
    <location>
        <begin position="1"/>
        <end position="23"/>
    </location>
</feature>
<dbReference type="RefSeq" id="WP_119831500.1">
    <property type="nucleotide sequence ID" value="NZ_QYUL01000002.1"/>
</dbReference>
<comment type="caution">
    <text evidence="2">The sequence shown here is derived from an EMBL/GenBank/DDBJ whole genome shotgun (WGS) entry which is preliminary data.</text>
</comment>
<protein>
    <submittedName>
        <fullName evidence="2">DUF3576 domain-containing protein</fullName>
    </submittedName>
</protein>
<feature type="chain" id="PRO_5019174044" evidence="1">
    <location>
        <begin position="24"/>
        <end position="180"/>
    </location>
</feature>
<keyword evidence="3" id="KW-1185">Reference proteome</keyword>
<dbReference type="InterPro" id="IPR021959">
    <property type="entry name" value="DUF3576"/>
</dbReference>
<dbReference type="Proteomes" id="UP000283458">
    <property type="component" value="Unassembled WGS sequence"/>
</dbReference>
<gene>
    <name evidence="2" type="ORF">D3877_14690</name>
</gene>
<dbReference type="PROSITE" id="PS51257">
    <property type="entry name" value="PROKAR_LIPOPROTEIN"/>
    <property type="match status" value="1"/>
</dbReference>
<dbReference type="Pfam" id="PF12100">
    <property type="entry name" value="DUF3576"/>
    <property type="match status" value="1"/>
</dbReference>
<organism evidence="2 3">
    <name type="scientific">Azospirillum cavernae</name>
    <dbReference type="NCBI Taxonomy" id="2320860"/>
    <lineage>
        <taxon>Bacteria</taxon>
        <taxon>Pseudomonadati</taxon>
        <taxon>Pseudomonadota</taxon>
        <taxon>Alphaproteobacteria</taxon>
        <taxon>Rhodospirillales</taxon>
        <taxon>Azospirillaceae</taxon>
        <taxon>Azospirillum</taxon>
    </lineage>
</organism>
<sequence>MRRLTAFRLVPVLLAASVTVAGCADWGGKTETMEEQTKRQDYKFGSILGTEGGFNLFGKNKRGSGDQDNANGLGVNSFLWRASLDTLSFMPIASADPFGGVILTDWYTSPETPNERFKVNLYILDKQLRADGVRVSVFKQQRNGADWRDSNVGAETAGTLEDAVLTRARQLRVAAQAAAR</sequence>
<proteinExistence type="predicted"/>
<evidence type="ECO:0000313" key="3">
    <source>
        <dbReference type="Proteomes" id="UP000283458"/>
    </source>
</evidence>
<dbReference type="AlphaFoldDB" id="A0A418VW80"/>